<evidence type="ECO:0000256" key="1">
    <source>
        <dbReference type="SAM" id="Phobius"/>
    </source>
</evidence>
<accession>A0BIJ1</accession>
<dbReference type="EMBL" id="CT867997">
    <property type="protein sequence ID" value="CAK58358.1"/>
    <property type="molecule type" value="Genomic_DNA"/>
</dbReference>
<sequence length="309" mass="35909">MKCSTQPQIIITPNPKYSVTEEGDELPNPMLDSILSQKSQASYSGLGKCLKLKLNSNRSDQRNSPNKLLQIRRVPSESKKESYKKQYKQMDSLLPLLKLVQLNQKQNKTECYNGEEVTIDQKIYFIKTNEILNIFQKAADGFTISYEEVENCQEEQMKQSVSVSEKMIKSMKAIKTFQKAKNKIRSFILVSDVSKYTDEEIKRKQQADKMNLFFSDNTFIQKSDHQLGEQIIKTKSPSPQKYQIGESQYFQEEKIIHQNNKAPRRLFHFIQFSKTILINTSFVVGIFLLILLLAYIKTINNYPTQMEDL</sequence>
<gene>
    <name evidence="2" type="ORF">GSPATT00004730001</name>
</gene>
<dbReference type="GeneID" id="5011540"/>
<reference evidence="2 3" key="1">
    <citation type="journal article" date="2006" name="Nature">
        <title>Global trends of whole-genome duplications revealed by the ciliate Paramecium tetraurelia.</title>
        <authorList>
            <consortium name="Genoscope"/>
            <person name="Aury J.-M."/>
            <person name="Jaillon O."/>
            <person name="Duret L."/>
            <person name="Noel B."/>
            <person name="Jubin C."/>
            <person name="Porcel B.M."/>
            <person name="Segurens B."/>
            <person name="Daubin V."/>
            <person name="Anthouard V."/>
            <person name="Aiach N."/>
            <person name="Arnaiz O."/>
            <person name="Billaut A."/>
            <person name="Beisson J."/>
            <person name="Blanc I."/>
            <person name="Bouhouche K."/>
            <person name="Camara F."/>
            <person name="Duharcourt S."/>
            <person name="Guigo R."/>
            <person name="Gogendeau D."/>
            <person name="Katinka M."/>
            <person name="Keller A.-M."/>
            <person name="Kissmehl R."/>
            <person name="Klotz C."/>
            <person name="Koll F."/>
            <person name="Le Moue A."/>
            <person name="Lepere C."/>
            <person name="Malinsky S."/>
            <person name="Nowacki M."/>
            <person name="Nowak J.K."/>
            <person name="Plattner H."/>
            <person name="Poulain J."/>
            <person name="Ruiz F."/>
            <person name="Serrano V."/>
            <person name="Zagulski M."/>
            <person name="Dessen P."/>
            <person name="Betermier M."/>
            <person name="Weissenbach J."/>
            <person name="Scarpelli C."/>
            <person name="Schachter V."/>
            <person name="Sperling L."/>
            <person name="Meyer E."/>
            <person name="Cohen J."/>
            <person name="Wincker P."/>
        </authorList>
    </citation>
    <scope>NUCLEOTIDE SEQUENCE [LARGE SCALE GENOMIC DNA]</scope>
    <source>
        <strain evidence="2 3">Stock d4-2</strain>
    </source>
</reference>
<evidence type="ECO:0000313" key="3">
    <source>
        <dbReference type="Proteomes" id="UP000000600"/>
    </source>
</evidence>
<proteinExistence type="predicted"/>
<keyword evidence="3" id="KW-1185">Reference proteome</keyword>
<evidence type="ECO:0000313" key="2">
    <source>
        <dbReference type="EMBL" id="CAK58358.1"/>
    </source>
</evidence>
<dbReference type="OrthoDB" id="302672at2759"/>
<dbReference type="AlphaFoldDB" id="A0BIJ1"/>
<dbReference type="KEGG" id="ptm:GSPATT00004730001"/>
<keyword evidence="1" id="KW-1133">Transmembrane helix</keyword>
<dbReference type="HOGENOM" id="CLU_901546_0_0_1"/>
<protein>
    <recommendedName>
        <fullName evidence="4">Transmembrane protein</fullName>
    </recommendedName>
</protein>
<keyword evidence="1" id="KW-0472">Membrane</keyword>
<evidence type="ECO:0008006" key="4">
    <source>
        <dbReference type="Google" id="ProtNLM"/>
    </source>
</evidence>
<name>A0BIJ1_PARTE</name>
<keyword evidence="1" id="KW-0812">Transmembrane</keyword>
<feature type="transmembrane region" description="Helical" evidence="1">
    <location>
        <begin position="276"/>
        <end position="296"/>
    </location>
</feature>
<dbReference type="InParanoid" id="A0BIJ1"/>
<dbReference type="RefSeq" id="XP_001425756.1">
    <property type="nucleotide sequence ID" value="XM_001425719.1"/>
</dbReference>
<dbReference type="Proteomes" id="UP000000600">
    <property type="component" value="Unassembled WGS sequence"/>
</dbReference>
<organism evidence="2 3">
    <name type="scientific">Paramecium tetraurelia</name>
    <dbReference type="NCBI Taxonomy" id="5888"/>
    <lineage>
        <taxon>Eukaryota</taxon>
        <taxon>Sar</taxon>
        <taxon>Alveolata</taxon>
        <taxon>Ciliophora</taxon>
        <taxon>Intramacronucleata</taxon>
        <taxon>Oligohymenophorea</taxon>
        <taxon>Peniculida</taxon>
        <taxon>Parameciidae</taxon>
        <taxon>Paramecium</taxon>
    </lineage>
</organism>